<dbReference type="Pfam" id="PF04389">
    <property type="entry name" value="Peptidase_M28"/>
    <property type="match status" value="1"/>
</dbReference>
<dbReference type="HOGENOM" id="CLU_005688_2_1_1"/>
<feature type="coiled-coil region" evidence="3">
    <location>
        <begin position="636"/>
        <end position="663"/>
    </location>
</feature>
<keyword evidence="4" id="KW-0812">Transmembrane</keyword>
<gene>
    <name evidence="8" type="primary">AMP1D1-2</name>
    <name evidence="8" type="ORF">SELMODRAFT_86742</name>
</gene>
<keyword evidence="2" id="KW-0325">Glycoprotein</keyword>
<dbReference type="SUPFAM" id="SSF53187">
    <property type="entry name" value="Zn-dependent exopeptidases"/>
    <property type="match status" value="1"/>
</dbReference>
<evidence type="ECO:0000259" key="5">
    <source>
        <dbReference type="Pfam" id="PF02225"/>
    </source>
</evidence>
<dbReference type="InterPro" id="IPR003137">
    <property type="entry name" value="PA_domain"/>
</dbReference>
<dbReference type="Gene3D" id="3.40.630.10">
    <property type="entry name" value="Zn peptidases"/>
    <property type="match status" value="1"/>
</dbReference>
<dbReference type="InterPro" id="IPR007365">
    <property type="entry name" value="TFR-like_dimer_dom"/>
</dbReference>
<feature type="domain" description="Transferrin receptor-like dimerisation" evidence="6">
    <location>
        <begin position="575"/>
        <end position="664"/>
    </location>
</feature>
<evidence type="ECO:0000256" key="4">
    <source>
        <dbReference type="SAM" id="Phobius"/>
    </source>
</evidence>
<evidence type="ECO:0000313" key="8">
    <source>
        <dbReference type="EMBL" id="EFJ31419.1"/>
    </source>
</evidence>
<feature type="domain" description="PA" evidence="5">
    <location>
        <begin position="137"/>
        <end position="223"/>
    </location>
</feature>
<dbReference type="SUPFAM" id="SSF47672">
    <property type="entry name" value="Transferrin receptor-like dimerisation domain"/>
    <property type="match status" value="1"/>
</dbReference>
<evidence type="ECO:0000256" key="3">
    <source>
        <dbReference type="SAM" id="Coils"/>
    </source>
</evidence>
<feature type="domain" description="Peptidase M28" evidence="7">
    <location>
        <begin position="317"/>
        <end position="502"/>
    </location>
</feature>
<dbReference type="Pfam" id="PF04253">
    <property type="entry name" value="TFR_dimer"/>
    <property type="match status" value="1"/>
</dbReference>
<evidence type="ECO:0000313" key="9">
    <source>
        <dbReference type="Proteomes" id="UP000001514"/>
    </source>
</evidence>
<name>D8R6X3_SELML</name>
<reference evidence="8 9" key="1">
    <citation type="journal article" date="2011" name="Science">
        <title>The Selaginella genome identifies genetic changes associated with the evolution of vascular plants.</title>
        <authorList>
            <person name="Banks J.A."/>
            <person name="Nishiyama T."/>
            <person name="Hasebe M."/>
            <person name="Bowman J.L."/>
            <person name="Gribskov M."/>
            <person name="dePamphilis C."/>
            <person name="Albert V.A."/>
            <person name="Aono N."/>
            <person name="Aoyama T."/>
            <person name="Ambrose B.A."/>
            <person name="Ashton N.W."/>
            <person name="Axtell M.J."/>
            <person name="Barker E."/>
            <person name="Barker M.S."/>
            <person name="Bennetzen J.L."/>
            <person name="Bonawitz N.D."/>
            <person name="Chapple C."/>
            <person name="Cheng C."/>
            <person name="Correa L.G."/>
            <person name="Dacre M."/>
            <person name="DeBarry J."/>
            <person name="Dreyer I."/>
            <person name="Elias M."/>
            <person name="Engstrom E.M."/>
            <person name="Estelle M."/>
            <person name="Feng L."/>
            <person name="Finet C."/>
            <person name="Floyd S.K."/>
            <person name="Frommer W.B."/>
            <person name="Fujita T."/>
            <person name="Gramzow L."/>
            <person name="Gutensohn M."/>
            <person name="Harholt J."/>
            <person name="Hattori M."/>
            <person name="Heyl A."/>
            <person name="Hirai T."/>
            <person name="Hiwatashi Y."/>
            <person name="Ishikawa M."/>
            <person name="Iwata M."/>
            <person name="Karol K.G."/>
            <person name="Koehler B."/>
            <person name="Kolukisaoglu U."/>
            <person name="Kubo M."/>
            <person name="Kurata T."/>
            <person name="Lalonde S."/>
            <person name="Li K."/>
            <person name="Li Y."/>
            <person name="Litt A."/>
            <person name="Lyons E."/>
            <person name="Manning G."/>
            <person name="Maruyama T."/>
            <person name="Michael T.P."/>
            <person name="Mikami K."/>
            <person name="Miyazaki S."/>
            <person name="Morinaga S."/>
            <person name="Murata T."/>
            <person name="Mueller-Roeber B."/>
            <person name="Nelson D.R."/>
            <person name="Obara M."/>
            <person name="Oguri Y."/>
            <person name="Olmstead R.G."/>
            <person name="Onodera N."/>
            <person name="Petersen B.L."/>
            <person name="Pils B."/>
            <person name="Prigge M."/>
            <person name="Rensing S.A."/>
            <person name="Riano-Pachon D.M."/>
            <person name="Roberts A.W."/>
            <person name="Sato Y."/>
            <person name="Scheller H.V."/>
            <person name="Schulz B."/>
            <person name="Schulz C."/>
            <person name="Shakirov E.V."/>
            <person name="Shibagaki N."/>
            <person name="Shinohara N."/>
            <person name="Shippen D.E."/>
            <person name="Soerensen I."/>
            <person name="Sotooka R."/>
            <person name="Sugimoto N."/>
            <person name="Sugita M."/>
            <person name="Sumikawa N."/>
            <person name="Tanurdzic M."/>
            <person name="Theissen G."/>
            <person name="Ulvskov P."/>
            <person name="Wakazuki S."/>
            <person name="Weng J.K."/>
            <person name="Willats W.W."/>
            <person name="Wipf D."/>
            <person name="Wolf P.G."/>
            <person name="Yang L."/>
            <person name="Zimmer A.D."/>
            <person name="Zhu Q."/>
            <person name="Mitros T."/>
            <person name="Hellsten U."/>
            <person name="Loque D."/>
            <person name="Otillar R."/>
            <person name="Salamov A."/>
            <person name="Schmutz J."/>
            <person name="Shapiro H."/>
            <person name="Lindquist E."/>
            <person name="Lucas S."/>
            <person name="Rokhsar D."/>
            <person name="Grigoriev I.V."/>
        </authorList>
    </citation>
    <scope>NUCLEOTIDE SEQUENCE [LARGE SCALE GENOMIC DNA]</scope>
</reference>
<proteinExistence type="inferred from homology"/>
<dbReference type="KEGG" id="smo:SELMODRAFT_86742"/>
<keyword evidence="3" id="KW-0175">Coiled coil</keyword>
<dbReference type="Proteomes" id="UP000001514">
    <property type="component" value="Unassembled WGS sequence"/>
</dbReference>
<dbReference type="Pfam" id="PF02225">
    <property type="entry name" value="PA"/>
    <property type="match status" value="1"/>
</dbReference>
<dbReference type="InterPro" id="IPR046450">
    <property type="entry name" value="PA_dom_sf"/>
</dbReference>
<sequence>MFGTLATHILLLLVAIIAINLYLSSLPAWFFVTQVSTRSIAAFLHNLTLHPHVAGTPQGFATAKFVEERFREFGLSTRTVDYEVLVSYPLKRSLSVVYPSNSSLSLALDEETVDGDGDSSGVIPTFFAYSPSGEALAEVVYANYGQKSDFDELKSLGVEVRGSVVIARLGKSFRGDIVFNAQEEGAVAVVLYPDPRDYATNATTEGYYPFSRWLPPSGVQRGSVIQDPGDPLTPGWPSSKLSKRLDASNLTRLGVPAIPALPISARDALPIIKALGGPVAPDSWQGGLAVDAYRAGKGPVKLDLRYEANLTTATIRNVFGIIEGSEKDRYVLLGNHRDAWTYGAGDPNSGTACLLEIARIFGQFLRKPARTIVFCSWDAEEYSLIGSTEWVEDNLAMLKARAVAYLNVDEAVTGSSFSASATPQLDNLLFEVTKMVKDPDSNGTIFDSWCGKSNDCVGRLGGGGSDYAPFLQHAGIPSTSMTYEEKNSDFPVYHSLYDNYNWMKNFGDTQFHRHATVVKVWGLLARRLVMDTILPFNYVSYANVLEVNILSLSKSRDVNFFPLHFAVDQLRELASKIPSFTAPRSKNDILMLGERCFLDGEGLPGKPWFKHLIYGPTQTNVYGTSTFPAIADVISKMAVGEDKEELKALKQDLQHEIWRAARAI</sequence>
<keyword evidence="9" id="KW-1185">Reference proteome</keyword>
<protein>
    <submittedName>
        <fullName evidence="8">Uncharacterized protein AMP1D1-2</fullName>
    </submittedName>
</protein>
<dbReference type="PANTHER" id="PTHR10404:SF46">
    <property type="entry name" value="VACUOLAR PROTEIN SORTING-ASSOCIATED PROTEIN 70"/>
    <property type="match status" value="1"/>
</dbReference>
<keyword evidence="4" id="KW-1133">Transmembrane helix</keyword>
<dbReference type="FunFam" id="3.40.630.10:FF:000101">
    <property type="entry name" value="N-acetylated alpha-linked acidic dipeptidase like 1"/>
    <property type="match status" value="1"/>
</dbReference>
<dbReference type="SUPFAM" id="SSF52025">
    <property type="entry name" value="PA domain"/>
    <property type="match status" value="1"/>
</dbReference>
<dbReference type="EMBL" id="GL377573">
    <property type="protein sequence ID" value="EFJ31419.1"/>
    <property type="molecule type" value="Genomic_DNA"/>
</dbReference>
<dbReference type="eggNOG" id="KOG2195">
    <property type="taxonomic scope" value="Eukaryota"/>
</dbReference>
<dbReference type="CDD" id="cd08022">
    <property type="entry name" value="M28_PSMA_like"/>
    <property type="match status" value="1"/>
</dbReference>
<dbReference type="MEROPS" id="M28.A02"/>
<dbReference type="Gene3D" id="3.50.30.30">
    <property type="match status" value="1"/>
</dbReference>
<evidence type="ECO:0000259" key="7">
    <source>
        <dbReference type="Pfam" id="PF04389"/>
    </source>
</evidence>
<dbReference type="CDD" id="cd02121">
    <property type="entry name" value="PA_GCPII_like"/>
    <property type="match status" value="1"/>
</dbReference>
<dbReference type="GO" id="GO:0004180">
    <property type="term" value="F:carboxypeptidase activity"/>
    <property type="evidence" value="ECO:0000318"/>
    <property type="project" value="GO_Central"/>
</dbReference>
<dbReference type="InterPro" id="IPR039373">
    <property type="entry name" value="Peptidase_M28B"/>
</dbReference>
<evidence type="ECO:0000256" key="1">
    <source>
        <dbReference type="ARBA" id="ARBA00005634"/>
    </source>
</evidence>
<dbReference type="Gramene" id="EFJ31419">
    <property type="protein sequence ID" value="EFJ31419"/>
    <property type="gene ID" value="SELMODRAFT_86742"/>
</dbReference>
<evidence type="ECO:0000259" key="6">
    <source>
        <dbReference type="Pfam" id="PF04253"/>
    </source>
</evidence>
<keyword evidence="4" id="KW-0472">Membrane</keyword>
<comment type="similarity">
    <text evidence="1">Belongs to the peptidase M28 family. M28B subfamily.</text>
</comment>
<evidence type="ECO:0000256" key="2">
    <source>
        <dbReference type="ARBA" id="ARBA00023180"/>
    </source>
</evidence>
<dbReference type="Gene3D" id="1.20.930.40">
    <property type="entry name" value="Transferrin receptor-like, dimerisation domain"/>
    <property type="match status" value="1"/>
</dbReference>
<dbReference type="AlphaFoldDB" id="D8R6X3"/>
<organism evidence="9">
    <name type="scientific">Selaginella moellendorffii</name>
    <name type="common">Spikemoss</name>
    <dbReference type="NCBI Taxonomy" id="88036"/>
    <lineage>
        <taxon>Eukaryota</taxon>
        <taxon>Viridiplantae</taxon>
        <taxon>Streptophyta</taxon>
        <taxon>Embryophyta</taxon>
        <taxon>Tracheophyta</taxon>
        <taxon>Lycopodiopsida</taxon>
        <taxon>Selaginellales</taxon>
        <taxon>Selaginellaceae</taxon>
        <taxon>Selaginella</taxon>
    </lineage>
</organism>
<dbReference type="InParanoid" id="D8R6X3"/>
<accession>D8R6X3</accession>
<dbReference type="InterPro" id="IPR036757">
    <property type="entry name" value="TFR-like_dimer_dom_sf"/>
</dbReference>
<feature type="transmembrane region" description="Helical" evidence="4">
    <location>
        <begin position="9"/>
        <end position="32"/>
    </location>
</feature>
<dbReference type="OMA" id="HYLGITC"/>
<dbReference type="PANTHER" id="PTHR10404">
    <property type="entry name" value="N-ACETYLATED-ALPHA-LINKED ACIDIC DIPEPTIDASE"/>
    <property type="match status" value="1"/>
</dbReference>
<dbReference type="InterPro" id="IPR007484">
    <property type="entry name" value="Peptidase_M28"/>
</dbReference>